<protein>
    <submittedName>
        <fullName evidence="1">Uncharacterized protein</fullName>
    </submittedName>
</protein>
<gene>
    <name evidence="1" type="ORF">METZ01_LOCUS365749</name>
</gene>
<accession>A0A382STS8</accession>
<name>A0A382STS8_9ZZZZ</name>
<dbReference type="InterPro" id="IPR011042">
    <property type="entry name" value="6-blade_b-propeller_TolB-like"/>
</dbReference>
<feature type="non-terminal residue" evidence="1">
    <location>
        <position position="1"/>
    </location>
</feature>
<dbReference type="AlphaFoldDB" id="A0A382STS8"/>
<dbReference type="Gene3D" id="2.120.10.30">
    <property type="entry name" value="TolB, C-terminal domain"/>
    <property type="match status" value="1"/>
</dbReference>
<dbReference type="PANTHER" id="PTHR33546:SF1">
    <property type="entry name" value="LARGE, MULTIFUNCTIONAL SECRETED PROTEIN"/>
    <property type="match status" value="1"/>
</dbReference>
<dbReference type="EMBL" id="UINC01131285">
    <property type="protein sequence ID" value="SVD12895.1"/>
    <property type="molecule type" value="Genomic_DNA"/>
</dbReference>
<dbReference type="SUPFAM" id="SSF101898">
    <property type="entry name" value="NHL repeat"/>
    <property type="match status" value="1"/>
</dbReference>
<proteinExistence type="predicted"/>
<reference evidence="1" key="1">
    <citation type="submission" date="2018-05" db="EMBL/GenBank/DDBJ databases">
        <authorList>
            <person name="Lanie J.A."/>
            <person name="Ng W.-L."/>
            <person name="Kazmierczak K.M."/>
            <person name="Andrzejewski T.M."/>
            <person name="Davidsen T.M."/>
            <person name="Wayne K.J."/>
            <person name="Tettelin H."/>
            <person name="Glass J.I."/>
            <person name="Rusch D."/>
            <person name="Podicherti R."/>
            <person name="Tsui H.-C.T."/>
            <person name="Winkler M.E."/>
        </authorList>
    </citation>
    <scope>NUCLEOTIDE SEQUENCE</scope>
</reference>
<feature type="non-terminal residue" evidence="1">
    <location>
        <position position="308"/>
    </location>
</feature>
<dbReference type="PANTHER" id="PTHR33546">
    <property type="entry name" value="LARGE, MULTIFUNCTIONAL SECRETED PROTEIN-RELATED"/>
    <property type="match status" value="1"/>
</dbReference>
<organism evidence="1">
    <name type="scientific">marine metagenome</name>
    <dbReference type="NCBI Taxonomy" id="408172"/>
    <lineage>
        <taxon>unclassified sequences</taxon>
        <taxon>metagenomes</taxon>
        <taxon>ecological metagenomes</taxon>
    </lineage>
</organism>
<evidence type="ECO:0000313" key="1">
    <source>
        <dbReference type="EMBL" id="SVD12895.1"/>
    </source>
</evidence>
<sequence length="308" mass="33753">EYAYGPAVDGAGNLWVALNCSIGKGSNPNNQWRGWSLRVKPDGSWSPMSGGFRSPSGIGTNLAGDVFATDQQGNWFPTCPLMHLKRGAFHGHADSLPFTQLPQATFKVDGELPENLTVTQAAQRIGAYQLPAVWFPYRKMGMSTTDILADSTQGKFGPFAGQLFCGEFTMSFVSRVFLEKVEGEYQGACFRFRDGLDCAALRLQWGVDGSMYIGQSNRGWNSLGTKSYGLQRLQWAGKVPFEIKTMSARPNGFVLTFTRPADPKTATNPKSYVLSSYTYPYHSKYGGEETDVKALTVKSATLDAAKKL</sequence>